<comment type="caution">
    <text evidence="2">The sequence shown here is derived from an EMBL/GenBank/DDBJ whole genome shotgun (WGS) entry which is preliminary data.</text>
</comment>
<evidence type="ECO:0000259" key="1">
    <source>
        <dbReference type="Pfam" id="PF00535"/>
    </source>
</evidence>
<gene>
    <name evidence="2" type="ORF">HDF23_003540</name>
</gene>
<dbReference type="SUPFAM" id="SSF53448">
    <property type="entry name" value="Nucleotide-diphospho-sugar transferases"/>
    <property type="match status" value="1"/>
</dbReference>
<evidence type="ECO:0000313" key="3">
    <source>
        <dbReference type="Proteomes" id="UP000541583"/>
    </source>
</evidence>
<dbReference type="CDD" id="cd00761">
    <property type="entry name" value="Glyco_tranf_GTA_type"/>
    <property type="match status" value="1"/>
</dbReference>
<dbReference type="Pfam" id="PF00535">
    <property type="entry name" value="Glycos_transf_2"/>
    <property type="match status" value="1"/>
</dbReference>
<dbReference type="EMBL" id="JACHCB010000009">
    <property type="protein sequence ID" value="MBB6110779.1"/>
    <property type="molecule type" value="Genomic_DNA"/>
</dbReference>
<dbReference type="InterPro" id="IPR001173">
    <property type="entry name" value="Glyco_trans_2-like"/>
</dbReference>
<dbReference type="Proteomes" id="UP000541583">
    <property type="component" value="Unassembled WGS sequence"/>
</dbReference>
<proteinExistence type="predicted"/>
<dbReference type="PANTHER" id="PTHR22916:SF3">
    <property type="entry name" value="UDP-GLCNAC:BETAGAL BETA-1,3-N-ACETYLGLUCOSAMINYLTRANSFERASE-LIKE PROTEIN 1"/>
    <property type="match status" value="1"/>
</dbReference>
<dbReference type="Gene3D" id="3.90.550.10">
    <property type="entry name" value="Spore Coat Polysaccharide Biosynthesis Protein SpsA, Chain A"/>
    <property type="match status" value="1"/>
</dbReference>
<organism evidence="2 3">
    <name type="scientific">Mucilaginibacter lappiensis</name>
    <dbReference type="NCBI Taxonomy" id="354630"/>
    <lineage>
        <taxon>Bacteria</taxon>
        <taxon>Pseudomonadati</taxon>
        <taxon>Bacteroidota</taxon>
        <taxon>Sphingobacteriia</taxon>
        <taxon>Sphingobacteriales</taxon>
        <taxon>Sphingobacteriaceae</taxon>
        <taxon>Mucilaginibacter</taxon>
    </lineage>
</organism>
<protein>
    <submittedName>
        <fullName evidence="2">Glycosyltransferase involved in cell wall biosynthesis</fullName>
    </submittedName>
</protein>
<feature type="domain" description="Glycosyltransferase 2-like" evidence="1">
    <location>
        <begin position="9"/>
        <end position="116"/>
    </location>
</feature>
<evidence type="ECO:0000313" key="2">
    <source>
        <dbReference type="EMBL" id="MBB6110779.1"/>
    </source>
</evidence>
<dbReference type="PANTHER" id="PTHR22916">
    <property type="entry name" value="GLYCOSYLTRANSFERASE"/>
    <property type="match status" value="1"/>
</dbReference>
<keyword evidence="3" id="KW-1185">Reference proteome</keyword>
<dbReference type="RefSeq" id="WP_076374924.1">
    <property type="nucleotide sequence ID" value="NZ_FTMG01000009.1"/>
</dbReference>
<dbReference type="InterPro" id="IPR029044">
    <property type="entry name" value="Nucleotide-diphossugar_trans"/>
</dbReference>
<reference evidence="2 3" key="1">
    <citation type="submission" date="2020-08" db="EMBL/GenBank/DDBJ databases">
        <title>Genomic Encyclopedia of Type Strains, Phase IV (KMG-V): Genome sequencing to study the core and pangenomes of soil and plant-associated prokaryotes.</title>
        <authorList>
            <person name="Whitman W."/>
        </authorList>
    </citation>
    <scope>NUCLEOTIDE SEQUENCE [LARGE SCALE GENOMIC DNA]</scope>
    <source>
        <strain evidence="2 3">ANJLi2</strain>
    </source>
</reference>
<name>A0ABR6PLX8_9SPHI</name>
<accession>A0ABR6PLX8</accession>
<sequence length="304" mass="34643">MGNEKAIISFCIPTYNRSALLKKCIESIIGYQENDIEIVIQDNCSPDDTAQVASSFKDSRIKYFRNEVNVGPIVNFSKVIESASGKYVYLLTDDDMLIAGAIDNLKNYIGKHQPLVFKTALIMLLEKSLTSSVYSFSKTDFYKENMTVNAAAHIFLSSHIYTGLCFDRNLYQPEFIRKHDTDWYPSMALMGCAGMDCGYISFPTAIHLWENETFWGISPDKSDELNRGRIAIIRSLNDNKKIDDALYYEICKLHAIRFAKNDQEELKKGLPAKYLSEIKRTLFKQNLSDKTRAVVNTIRKTIGI</sequence>